<dbReference type="InterPro" id="IPR003439">
    <property type="entry name" value="ABC_transporter-like_ATP-bd"/>
</dbReference>
<evidence type="ECO:0000256" key="7">
    <source>
        <dbReference type="SAM" id="Phobius"/>
    </source>
</evidence>
<feature type="transmembrane region" description="Helical" evidence="7">
    <location>
        <begin position="609"/>
        <end position="631"/>
    </location>
</feature>
<evidence type="ECO:0000256" key="1">
    <source>
        <dbReference type="ARBA" id="ARBA00004141"/>
    </source>
</evidence>
<dbReference type="GO" id="GO:0016887">
    <property type="term" value="F:ATP hydrolysis activity"/>
    <property type="evidence" value="ECO:0007669"/>
    <property type="project" value="InterPro"/>
</dbReference>
<evidence type="ECO:0000259" key="9">
    <source>
        <dbReference type="Pfam" id="PF01061"/>
    </source>
</evidence>
<feature type="transmembrane region" description="Helical" evidence="7">
    <location>
        <begin position="450"/>
        <end position="471"/>
    </location>
</feature>
<dbReference type="Proteomes" id="UP001145021">
    <property type="component" value="Unassembled WGS sequence"/>
</dbReference>
<protein>
    <recommendedName>
        <fullName evidence="12">ABC transporter domain-containing protein</fullName>
    </recommendedName>
</protein>
<accession>A0A9W7XIB9</accession>
<feature type="transmembrane region" description="Helical" evidence="7">
    <location>
        <begin position="522"/>
        <end position="549"/>
    </location>
</feature>
<comment type="caution">
    <text evidence="10">The sequence shown here is derived from an EMBL/GenBank/DDBJ whole genome shotgun (WGS) entry which is preliminary data.</text>
</comment>
<keyword evidence="5 7" id="KW-0472">Membrane</keyword>
<evidence type="ECO:0000256" key="2">
    <source>
        <dbReference type="ARBA" id="ARBA00022448"/>
    </source>
</evidence>
<feature type="region of interest" description="Disordered" evidence="6">
    <location>
        <begin position="565"/>
        <end position="589"/>
    </location>
</feature>
<dbReference type="Pfam" id="PF00005">
    <property type="entry name" value="ABC_tran"/>
    <property type="match status" value="1"/>
</dbReference>
<dbReference type="Gene3D" id="3.40.50.300">
    <property type="entry name" value="P-loop containing nucleotide triphosphate hydrolases"/>
    <property type="match status" value="1"/>
</dbReference>
<feature type="domain" description="ABC-2 type transporter transmembrane" evidence="9">
    <location>
        <begin position="289"/>
        <end position="502"/>
    </location>
</feature>
<dbReference type="InterPro" id="IPR018811">
    <property type="entry name" value="MRX11"/>
</dbReference>
<dbReference type="GO" id="GO:0005524">
    <property type="term" value="F:ATP binding"/>
    <property type="evidence" value="ECO:0007669"/>
    <property type="project" value="InterPro"/>
</dbReference>
<feature type="compositionally biased region" description="Pro residues" evidence="6">
    <location>
        <begin position="31"/>
        <end position="40"/>
    </location>
</feature>
<evidence type="ECO:0000259" key="8">
    <source>
        <dbReference type="Pfam" id="PF00005"/>
    </source>
</evidence>
<feature type="transmembrane region" description="Helical" evidence="7">
    <location>
        <begin position="395"/>
        <end position="415"/>
    </location>
</feature>
<dbReference type="Pfam" id="PF10306">
    <property type="entry name" value="FLILHELTA"/>
    <property type="match status" value="1"/>
</dbReference>
<keyword evidence="11" id="KW-1185">Reference proteome</keyword>
<feature type="domain" description="ABC transporter" evidence="8">
    <location>
        <begin position="49"/>
        <end position="139"/>
    </location>
</feature>
<dbReference type="GO" id="GO:0016020">
    <property type="term" value="C:membrane"/>
    <property type="evidence" value="ECO:0007669"/>
    <property type="project" value="UniProtKB-SubCell"/>
</dbReference>
<feature type="transmembrane region" description="Helical" evidence="7">
    <location>
        <begin position="483"/>
        <end position="502"/>
    </location>
</feature>
<dbReference type="SUPFAM" id="SSF52540">
    <property type="entry name" value="P-loop containing nucleoside triphosphate hydrolases"/>
    <property type="match status" value="1"/>
</dbReference>
<dbReference type="PANTHER" id="PTHR48041:SF139">
    <property type="entry name" value="PROTEIN SCARLET"/>
    <property type="match status" value="1"/>
</dbReference>
<organism evidence="10 11">
    <name type="scientific">Coemansia asiatica</name>
    <dbReference type="NCBI Taxonomy" id="1052880"/>
    <lineage>
        <taxon>Eukaryota</taxon>
        <taxon>Fungi</taxon>
        <taxon>Fungi incertae sedis</taxon>
        <taxon>Zoopagomycota</taxon>
        <taxon>Kickxellomycotina</taxon>
        <taxon>Kickxellomycetes</taxon>
        <taxon>Kickxellales</taxon>
        <taxon>Kickxellaceae</taxon>
        <taxon>Coemansia</taxon>
    </lineage>
</organism>
<evidence type="ECO:0000256" key="3">
    <source>
        <dbReference type="ARBA" id="ARBA00022692"/>
    </source>
</evidence>
<dbReference type="EMBL" id="JANBOH010000216">
    <property type="protein sequence ID" value="KAJ1643832.1"/>
    <property type="molecule type" value="Genomic_DNA"/>
</dbReference>
<gene>
    <name evidence="10" type="ORF">LPJ64_004439</name>
</gene>
<feature type="compositionally biased region" description="Low complexity" evidence="6">
    <location>
        <begin position="45"/>
        <end position="56"/>
    </location>
</feature>
<dbReference type="PANTHER" id="PTHR48041">
    <property type="entry name" value="ABC TRANSPORTER G FAMILY MEMBER 28"/>
    <property type="match status" value="1"/>
</dbReference>
<feature type="transmembrane region" description="Helical" evidence="7">
    <location>
        <begin position="313"/>
        <end position="330"/>
    </location>
</feature>
<feature type="transmembrane region" description="Helical" evidence="7">
    <location>
        <begin position="670"/>
        <end position="691"/>
    </location>
</feature>
<feature type="transmembrane region" description="Helical" evidence="7">
    <location>
        <begin position="342"/>
        <end position="365"/>
    </location>
</feature>
<dbReference type="GO" id="GO:0140359">
    <property type="term" value="F:ABC-type transporter activity"/>
    <property type="evidence" value="ECO:0007669"/>
    <property type="project" value="InterPro"/>
</dbReference>
<evidence type="ECO:0000256" key="6">
    <source>
        <dbReference type="SAM" id="MobiDB-lite"/>
    </source>
</evidence>
<evidence type="ECO:0008006" key="12">
    <source>
        <dbReference type="Google" id="ProtNLM"/>
    </source>
</evidence>
<sequence length="719" mass="79322">MLLGLSTFEAFQHDKDIGSGSENEEKLPLPATMPQPPSDDPGPYSIKSESSSSNVSRLPNDEGQPAMDSTMAGTKKALRAKQQAQCSHAISLFGLEKCRATMVGDSSTKGISGGEKKRTAIAMEWVTSSPVIFLDEPTSGLDAHSALMVTHQLKDIADTGRTVVAVLHQPSSEMFALIDDIVVLFEGRIVYMGERANFVDYLARLGYPCGMYTNPADHVFNSVLFNADSSHLANSKSLGNSVVMAQRAETLFAAWENSSEAAALQRMIDNPELSPITASQFRRTSPPLTQLKYLLKRGSRNALRNSLVLRIRIAQAIFFGLIIGLIFLNTQNKPPNVQQQNFSGALFFTSTAQMLIAILAVINVFTGERLVFQRERDAGYYGLPAYYASKNIVELPIQVCVPIIYSCISYWLLGLRRDAGRFFIYMLTTICLNLCGFSFGMFLGASFSSLSAILSVLPAIFLPFLLFGGLLVNTGNSTAWLRWLQWISPIKYGYTALMYNQFKGYTVDGADFGDRYLDQVNLGPFSIAVNIVFVLLISLVAWLGAYAMLARLSTSRRRKLGKKSASKIQEESLMGPPDTPFSADTHPRPPTRGWRKHLHAFRDRPASHITAFAVLHEVTAIAPLALVYYMLDYFEPSTPVPQKVLEEGNKYINKAREYFGWPSLSPDSPVLLHLATSYAVVKAAAPLRIAASLAMTPWVARWCVVPVARAVERLTSKLK</sequence>
<dbReference type="InterPro" id="IPR050352">
    <property type="entry name" value="ABCG_transporters"/>
</dbReference>
<evidence type="ECO:0000313" key="10">
    <source>
        <dbReference type="EMBL" id="KAJ1643832.1"/>
    </source>
</evidence>
<evidence type="ECO:0000256" key="5">
    <source>
        <dbReference type="ARBA" id="ARBA00023136"/>
    </source>
</evidence>
<evidence type="ECO:0000256" key="4">
    <source>
        <dbReference type="ARBA" id="ARBA00022989"/>
    </source>
</evidence>
<dbReference type="AlphaFoldDB" id="A0A9W7XIB9"/>
<dbReference type="InterPro" id="IPR027417">
    <property type="entry name" value="P-loop_NTPase"/>
</dbReference>
<dbReference type="Pfam" id="PF01061">
    <property type="entry name" value="ABC2_membrane"/>
    <property type="match status" value="1"/>
</dbReference>
<keyword evidence="3 7" id="KW-0812">Transmembrane</keyword>
<keyword evidence="4 7" id="KW-1133">Transmembrane helix</keyword>
<feature type="region of interest" description="Disordered" evidence="6">
    <location>
        <begin position="1"/>
        <end position="76"/>
    </location>
</feature>
<reference evidence="10" key="1">
    <citation type="submission" date="2022-07" db="EMBL/GenBank/DDBJ databases">
        <title>Phylogenomic reconstructions and comparative analyses of Kickxellomycotina fungi.</title>
        <authorList>
            <person name="Reynolds N.K."/>
            <person name="Stajich J.E."/>
            <person name="Barry K."/>
            <person name="Grigoriev I.V."/>
            <person name="Crous P."/>
            <person name="Smith M.E."/>
        </authorList>
    </citation>
    <scope>NUCLEOTIDE SEQUENCE</scope>
    <source>
        <strain evidence="10">NBRC 105413</strain>
    </source>
</reference>
<keyword evidence="2" id="KW-0813">Transport</keyword>
<feature type="transmembrane region" description="Helical" evidence="7">
    <location>
        <begin position="422"/>
        <end position="444"/>
    </location>
</feature>
<comment type="subcellular location">
    <subcellularLocation>
        <location evidence="1">Membrane</location>
        <topology evidence="1">Multi-pass membrane protein</topology>
    </subcellularLocation>
</comment>
<dbReference type="InterPro" id="IPR013525">
    <property type="entry name" value="ABC2_TM"/>
</dbReference>
<name>A0A9W7XIB9_9FUNG</name>
<evidence type="ECO:0000313" key="11">
    <source>
        <dbReference type="Proteomes" id="UP001145021"/>
    </source>
</evidence>
<feature type="compositionally biased region" description="Basic and acidic residues" evidence="6">
    <location>
        <begin position="11"/>
        <end position="27"/>
    </location>
</feature>
<proteinExistence type="predicted"/>